<organism evidence="1 2">
    <name type="scientific">Tolypothrix bouteillei VB521301</name>
    <dbReference type="NCBI Taxonomy" id="1479485"/>
    <lineage>
        <taxon>Bacteria</taxon>
        <taxon>Bacillati</taxon>
        <taxon>Cyanobacteriota</taxon>
        <taxon>Cyanophyceae</taxon>
        <taxon>Nostocales</taxon>
        <taxon>Tolypothrichaceae</taxon>
        <taxon>Tolypothrix</taxon>
    </lineage>
</organism>
<proteinExistence type="predicted"/>
<reference evidence="1" key="2">
    <citation type="submission" date="2019-11" db="EMBL/GenBank/DDBJ databases">
        <title>Improved Assembly of Tolypothrix boutellei genome.</title>
        <authorList>
            <person name="Sarangi A.N."/>
            <person name="Mukherjee M."/>
            <person name="Ghosh S."/>
            <person name="Singh D."/>
            <person name="Das A."/>
            <person name="Kant S."/>
            <person name="Prusty A."/>
            <person name="Tripathy S."/>
        </authorList>
    </citation>
    <scope>NUCLEOTIDE SEQUENCE</scope>
    <source>
        <strain evidence="1">VB521301</strain>
    </source>
</reference>
<comment type="caution">
    <text evidence="1">The sequence shown here is derived from an EMBL/GenBank/DDBJ whole genome shotgun (WGS) entry which is preliminary data.</text>
</comment>
<dbReference type="AlphaFoldDB" id="A0A8S9T1M0"/>
<name>A0A8S9T1M0_9CYAN</name>
<accession>A0A8S9T1M0</accession>
<keyword evidence="2" id="KW-1185">Reference proteome</keyword>
<protein>
    <submittedName>
        <fullName evidence="1">Uncharacterized protein</fullName>
    </submittedName>
</protein>
<dbReference type="Proteomes" id="UP000029738">
    <property type="component" value="Unassembled WGS sequence"/>
</dbReference>
<gene>
    <name evidence="1" type="ORF">DA73_0400008280</name>
</gene>
<reference evidence="1" key="1">
    <citation type="journal article" date="2015" name="Genome Announc.">
        <title>Draft Genome Sequence of Tolypothrix boutellei Strain VB521301.</title>
        <authorList>
            <person name="Chandrababunaidu M.M."/>
            <person name="Singh D."/>
            <person name="Sen D."/>
            <person name="Bhan S."/>
            <person name="Das S."/>
            <person name="Gupta A."/>
            <person name="Adhikary S.P."/>
            <person name="Tripathy S."/>
        </authorList>
    </citation>
    <scope>NUCLEOTIDE SEQUENCE</scope>
    <source>
        <strain evidence="1">VB521301</strain>
    </source>
</reference>
<dbReference type="EMBL" id="JHEG04000001">
    <property type="protein sequence ID" value="KAF3885452.1"/>
    <property type="molecule type" value="Genomic_DNA"/>
</dbReference>
<sequence>MLERYGFGVIALTENQAKALFEKFYVSIDHENLLTTNSIEKIIKNLETIGLLDYLTPQQISATRRNIAQSYLTHSSQVLKAFDRLVLTFNWENAEPREAVYKEFTYKLISLAHRDFTISNISTEFNNKHQPVGQSFTLNGKRYSTKINYNTIQIPDSKYLNSLLQIVEQNFPKGKFYSIYEKYDIGYMFLTDEQRDVLQHNGFFVLKPLIKKD</sequence>
<evidence type="ECO:0000313" key="1">
    <source>
        <dbReference type="EMBL" id="KAF3885452.1"/>
    </source>
</evidence>
<evidence type="ECO:0000313" key="2">
    <source>
        <dbReference type="Proteomes" id="UP000029738"/>
    </source>
</evidence>
<dbReference type="RefSeq" id="WP_038084104.1">
    <property type="nucleotide sequence ID" value="NZ_JHEG04000001.1"/>
</dbReference>